<evidence type="ECO:0000313" key="3">
    <source>
        <dbReference type="Proteomes" id="UP000006039"/>
    </source>
</evidence>
<dbReference type="eggNOG" id="ENOG502QV1T">
    <property type="taxonomic scope" value="Eukaryota"/>
</dbReference>
<evidence type="ECO:0000313" key="1">
    <source>
        <dbReference type="EMBL" id="EJT74685.1"/>
    </source>
</evidence>
<dbReference type="HOGENOM" id="CLU_385442_0_0_1"/>
<dbReference type="GeneID" id="20348981"/>
<dbReference type="STRING" id="644352.J3P4T7"/>
<organism evidence="1">
    <name type="scientific">Gaeumannomyces tritici (strain R3-111a-1)</name>
    <name type="common">Wheat and barley take-all root rot fungus</name>
    <name type="synonym">Gaeumannomyces graminis var. tritici</name>
    <dbReference type="NCBI Taxonomy" id="644352"/>
    <lineage>
        <taxon>Eukaryota</taxon>
        <taxon>Fungi</taxon>
        <taxon>Dikarya</taxon>
        <taxon>Ascomycota</taxon>
        <taxon>Pezizomycotina</taxon>
        <taxon>Sordariomycetes</taxon>
        <taxon>Sordariomycetidae</taxon>
        <taxon>Magnaporthales</taxon>
        <taxon>Magnaporthaceae</taxon>
        <taxon>Gaeumannomyces</taxon>
    </lineage>
</organism>
<keyword evidence="3" id="KW-1185">Reference proteome</keyword>
<dbReference type="SMART" id="SM00248">
    <property type="entry name" value="ANK"/>
    <property type="match status" value="3"/>
</dbReference>
<gene>
    <name evidence="2" type="primary">20348981</name>
    <name evidence="1" type="ORF">GGTG_08523</name>
</gene>
<reference evidence="2" key="5">
    <citation type="submission" date="2018-04" db="UniProtKB">
        <authorList>
            <consortium name="EnsemblFungi"/>
        </authorList>
    </citation>
    <scope>IDENTIFICATION</scope>
    <source>
        <strain evidence="2">R3-111a-1</strain>
    </source>
</reference>
<dbReference type="RefSeq" id="XP_009224629.1">
    <property type="nucleotide sequence ID" value="XM_009226365.1"/>
</dbReference>
<dbReference type="InterPro" id="IPR002110">
    <property type="entry name" value="Ankyrin_rpt"/>
</dbReference>
<dbReference type="Proteomes" id="UP000006039">
    <property type="component" value="Unassembled WGS sequence"/>
</dbReference>
<evidence type="ECO:0000313" key="2">
    <source>
        <dbReference type="EnsemblFungi" id="EJT74685"/>
    </source>
</evidence>
<dbReference type="EnsemblFungi" id="EJT74685">
    <property type="protein sequence ID" value="EJT74685"/>
    <property type="gene ID" value="GGTG_08523"/>
</dbReference>
<dbReference type="EMBL" id="GL385398">
    <property type="protein sequence ID" value="EJT74685.1"/>
    <property type="molecule type" value="Genomic_DNA"/>
</dbReference>
<accession>J3P4T7</accession>
<reference evidence="1" key="2">
    <citation type="submission" date="2010-07" db="EMBL/GenBank/DDBJ databases">
        <authorList>
            <consortium name="The Broad Institute Genome Sequencing Platform"/>
            <consortium name="Broad Institute Genome Sequencing Center for Infectious Disease"/>
            <person name="Ma L.-J."/>
            <person name="Dead R."/>
            <person name="Young S."/>
            <person name="Zeng Q."/>
            <person name="Koehrsen M."/>
            <person name="Alvarado L."/>
            <person name="Berlin A."/>
            <person name="Chapman S.B."/>
            <person name="Chen Z."/>
            <person name="Freedman E."/>
            <person name="Gellesch M."/>
            <person name="Goldberg J."/>
            <person name="Griggs A."/>
            <person name="Gujja S."/>
            <person name="Heilman E.R."/>
            <person name="Heiman D."/>
            <person name="Hepburn T."/>
            <person name="Howarth C."/>
            <person name="Jen D."/>
            <person name="Larson L."/>
            <person name="Mehta T."/>
            <person name="Neiman D."/>
            <person name="Pearson M."/>
            <person name="Roberts A."/>
            <person name="Saif S."/>
            <person name="Shea T."/>
            <person name="Shenoy N."/>
            <person name="Sisk P."/>
            <person name="Stolte C."/>
            <person name="Sykes S."/>
            <person name="Walk T."/>
            <person name="White J."/>
            <person name="Yandava C."/>
            <person name="Haas B."/>
            <person name="Nusbaum C."/>
            <person name="Birren B."/>
        </authorList>
    </citation>
    <scope>NUCLEOTIDE SEQUENCE</scope>
    <source>
        <strain evidence="1">R3-111a-1</strain>
    </source>
</reference>
<protein>
    <submittedName>
        <fullName evidence="1 2">Uncharacterized protein</fullName>
    </submittedName>
</protein>
<reference evidence="1" key="3">
    <citation type="submission" date="2010-09" db="EMBL/GenBank/DDBJ databases">
        <title>Annotation of Gaeumannomyces graminis var. tritici R3-111a-1.</title>
        <authorList>
            <consortium name="The Broad Institute Genome Sequencing Platform"/>
            <person name="Ma L.-J."/>
            <person name="Dead R."/>
            <person name="Young S.K."/>
            <person name="Zeng Q."/>
            <person name="Gargeya S."/>
            <person name="Fitzgerald M."/>
            <person name="Haas B."/>
            <person name="Abouelleil A."/>
            <person name="Alvarado L."/>
            <person name="Arachchi H.M."/>
            <person name="Berlin A."/>
            <person name="Brown A."/>
            <person name="Chapman S.B."/>
            <person name="Chen Z."/>
            <person name="Dunbar C."/>
            <person name="Freedman E."/>
            <person name="Gearin G."/>
            <person name="Gellesch M."/>
            <person name="Goldberg J."/>
            <person name="Griggs A."/>
            <person name="Gujja S."/>
            <person name="Heiman D."/>
            <person name="Howarth C."/>
            <person name="Larson L."/>
            <person name="Lui A."/>
            <person name="MacDonald P.J.P."/>
            <person name="Mehta T."/>
            <person name="Montmayeur A."/>
            <person name="Murphy C."/>
            <person name="Neiman D."/>
            <person name="Pearson M."/>
            <person name="Priest M."/>
            <person name="Roberts A."/>
            <person name="Saif S."/>
            <person name="Shea T."/>
            <person name="Shenoy N."/>
            <person name="Sisk P."/>
            <person name="Stolte C."/>
            <person name="Sykes S."/>
            <person name="Yandava C."/>
            <person name="Wortman J."/>
            <person name="Nusbaum C."/>
            <person name="Birren B."/>
        </authorList>
    </citation>
    <scope>NUCLEOTIDE SEQUENCE</scope>
    <source>
        <strain evidence="1">R3-111a-1</strain>
    </source>
</reference>
<dbReference type="OrthoDB" id="3565018at2759"/>
<dbReference type="AlphaFoldDB" id="J3P4T7"/>
<reference evidence="2" key="4">
    <citation type="journal article" date="2015" name="G3 (Bethesda)">
        <title>Genome sequences of three phytopathogenic species of the Magnaporthaceae family of fungi.</title>
        <authorList>
            <person name="Okagaki L.H."/>
            <person name="Nunes C.C."/>
            <person name="Sailsbery J."/>
            <person name="Clay B."/>
            <person name="Brown D."/>
            <person name="John T."/>
            <person name="Oh Y."/>
            <person name="Young N."/>
            <person name="Fitzgerald M."/>
            <person name="Haas B.J."/>
            <person name="Zeng Q."/>
            <person name="Young S."/>
            <person name="Adiconis X."/>
            <person name="Fan L."/>
            <person name="Levin J.Z."/>
            <person name="Mitchell T.K."/>
            <person name="Okubara P.A."/>
            <person name="Farman M.L."/>
            <person name="Kohn L.M."/>
            <person name="Birren B."/>
            <person name="Ma L.-J."/>
            <person name="Dean R.A."/>
        </authorList>
    </citation>
    <scope>NUCLEOTIDE SEQUENCE</scope>
    <source>
        <strain evidence="2">R3-111a-1</strain>
    </source>
</reference>
<reference evidence="3" key="1">
    <citation type="submission" date="2010-07" db="EMBL/GenBank/DDBJ databases">
        <title>The genome sequence of Gaeumannomyces graminis var. tritici strain R3-111a-1.</title>
        <authorList>
            <consortium name="The Broad Institute Genome Sequencing Platform"/>
            <person name="Ma L.-J."/>
            <person name="Dead R."/>
            <person name="Young S."/>
            <person name="Zeng Q."/>
            <person name="Koehrsen M."/>
            <person name="Alvarado L."/>
            <person name="Berlin A."/>
            <person name="Chapman S.B."/>
            <person name="Chen Z."/>
            <person name="Freedman E."/>
            <person name="Gellesch M."/>
            <person name="Goldberg J."/>
            <person name="Griggs A."/>
            <person name="Gujja S."/>
            <person name="Heilman E.R."/>
            <person name="Heiman D."/>
            <person name="Hepburn T."/>
            <person name="Howarth C."/>
            <person name="Jen D."/>
            <person name="Larson L."/>
            <person name="Mehta T."/>
            <person name="Neiman D."/>
            <person name="Pearson M."/>
            <person name="Roberts A."/>
            <person name="Saif S."/>
            <person name="Shea T."/>
            <person name="Shenoy N."/>
            <person name="Sisk P."/>
            <person name="Stolte C."/>
            <person name="Sykes S."/>
            <person name="Walk T."/>
            <person name="White J."/>
            <person name="Yandava C."/>
            <person name="Haas B."/>
            <person name="Nusbaum C."/>
            <person name="Birren B."/>
        </authorList>
    </citation>
    <scope>NUCLEOTIDE SEQUENCE [LARGE SCALE GENOMIC DNA]</scope>
    <source>
        <strain evidence="3">R3-111a-1</strain>
    </source>
</reference>
<proteinExistence type="predicted"/>
<sequence>MDSPNYAQHSANDLGKTTQVFSIQPKTARPPTAAMAGGEAAAAREKTTRMLHERMKKAIATQNDGVKSMQVESLVHAVMSAAIEALKTDAQPVRDAIKLFLDDEKREYKIDDCVRWHLLLRAVRTDQNPNQQVVAAMKALGKLIVEARPYLAFENPYDPEEAKKFYEDQCLLKSVHRDAKQKEIIFNVAAQCGNAEVIAAMLEHGRKLYDLHEPATHEFKAHYGGPDFLDKPCSLLDLVLEANPYSSVNKTALWEAAMAEKGSVETVEALLKVEGLATNNTALSCFRDAVENGLDGVIRKYLDYNSKKPVANGTSSHGGSDATSLFATSDNIILAIEHIETKMPVKKRSKSKPANLETTRRNIVRDIVGAVKDTATFNAKVVQSIIQRDLMEIWPKTGVSKSLEKSLIHLAVFYQKPDFVEKFVKEHPDSLCERCALSGEGLAATQSEKAKKYALWYNNNRWDEGNGFVPWPRQQKDATLVGAAKDRARIRDLIVAKTIEVVDNMGTLSDIFHDSNEPCEQYLFHPPFSMARTQPFQWYLLRRAWLDTANPWPFPPVGDLCFDISRFNSATYEVSAFVDSLILHSQNRDLLKYEQTLRYVEFPPLDLMAKEREALCENSHFTKSHREVFRILKWLWEKNVRKIIKLKIPDRLLNPHDDEEMAMWVDKFEVEVLDWKVLDLCISGLEKGTKGRIKELHLYSSGSRVVINDWFGEDGVKKFGEALEEFGILDGNY</sequence>
<name>J3P4T7_GAET3</name>
<dbReference type="VEuPathDB" id="FungiDB:GGTG_08523"/>